<accession>A0A4V2K0P2</accession>
<keyword evidence="7 10" id="KW-0472">Membrane</keyword>
<dbReference type="Proteomes" id="UP000292957">
    <property type="component" value="Unassembled WGS sequence"/>
</dbReference>
<feature type="transmembrane region" description="Helical" evidence="10">
    <location>
        <begin position="67"/>
        <end position="90"/>
    </location>
</feature>
<evidence type="ECO:0000256" key="2">
    <source>
        <dbReference type="ARBA" id="ARBA00011085"/>
    </source>
</evidence>
<gene>
    <name evidence="11" type="ORF">BD311DRAFT_777389</name>
</gene>
<keyword evidence="6" id="KW-0297">G-protein coupled receptor</keyword>
<dbReference type="GO" id="GO:0000750">
    <property type="term" value="P:pheromone-dependent signal transduction involved in conjugation with cellular fusion"/>
    <property type="evidence" value="ECO:0007669"/>
    <property type="project" value="TreeGrafter"/>
</dbReference>
<dbReference type="PANTHER" id="PTHR28097:SF1">
    <property type="entry name" value="PHEROMONE A FACTOR RECEPTOR"/>
    <property type="match status" value="1"/>
</dbReference>
<dbReference type="PRINTS" id="PR00900">
    <property type="entry name" value="PHEROMONEAR"/>
</dbReference>
<evidence type="ECO:0000313" key="11">
    <source>
        <dbReference type="EMBL" id="TBU29733.1"/>
    </source>
</evidence>
<keyword evidence="3" id="KW-0589">Pheromone response</keyword>
<evidence type="ECO:0000256" key="7">
    <source>
        <dbReference type="ARBA" id="ARBA00023136"/>
    </source>
</evidence>
<evidence type="ECO:0000256" key="6">
    <source>
        <dbReference type="ARBA" id="ARBA00023040"/>
    </source>
</evidence>
<evidence type="ECO:0000256" key="10">
    <source>
        <dbReference type="SAM" id="Phobius"/>
    </source>
</evidence>
<keyword evidence="5 10" id="KW-1133">Transmembrane helix</keyword>
<feature type="transmembrane region" description="Helical" evidence="10">
    <location>
        <begin position="35"/>
        <end position="55"/>
    </location>
</feature>
<sequence length="446" mass="49881">MSPIPQAFASFLAATVVLIPLPSHSRARNVPTISLIVWLFVLNVAHGVNVIVWWDNLELRLLIWCDVVSKLVIGANMALPAACFCLAMRLEGIAAVRHAKSSSSDKRRRMLVDTAICFGIPVVYMALHYVVQGHRFDIIEDFGCQPESYVSLPEFFLVWLIPILSCLGTFVFGGLAFMHFFRRRATFARHLAASNSGLTPSRYFRLMTMSLALVIWDLVVFALTLSFNYRNGLRPWTSWADVHSNWLNVNRFPIVLVPASDKRWLYFIWWTIPVTAYMFFAFFAFSNDVSSQFYACLWWLRRHILRYDPDRKTTIPIGSPDKTSFASSYPPMSPTAAFTTSKDVYPDPPLSAPLSPTSIDYSRLSWPDTPSTSVSTHTLPSVFFGSKDAEVMLHLSSPSDDPSPPYVPPGATTPISSTAIVPPPLAHSSGGRHVYAIAHALTDQIV</sequence>
<dbReference type="EMBL" id="ML143411">
    <property type="protein sequence ID" value="TBU29733.1"/>
    <property type="molecule type" value="Genomic_DNA"/>
</dbReference>
<dbReference type="Pfam" id="PF02076">
    <property type="entry name" value="STE3"/>
    <property type="match status" value="1"/>
</dbReference>
<comment type="subcellular location">
    <subcellularLocation>
        <location evidence="1">Membrane</location>
        <topology evidence="1">Multi-pass membrane protein</topology>
    </subcellularLocation>
</comment>
<name>A0A4V2K0P2_9APHY</name>
<evidence type="ECO:0000256" key="8">
    <source>
        <dbReference type="ARBA" id="ARBA00023170"/>
    </source>
</evidence>
<dbReference type="GO" id="GO:0004933">
    <property type="term" value="F:mating-type a-factor pheromone receptor activity"/>
    <property type="evidence" value="ECO:0007669"/>
    <property type="project" value="InterPro"/>
</dbReference>
<dbReference type="OrthoDB" id="2874149at2759"/>
<organism evidence="11">
    <name type="scientific">Dichomitus squalens</name>
    <dbReference type="NCBI Taxonomy" id="114155"/>
    <lineage>
        <taxon>Eukaryota</taxon>
        <taxon>Fungi</taxon>
        <taxon>Dikarya</taxon>
        <taxon>Basidiomycota</taxon>
        <taxon>Agaricomycotina</taxon>
        <taxon>Agaricomycetes</taxon>
        <taxon>Polyporales</taxon>
        <taxon>Polyporaceae</taxon>
        <taxon>Dichomitus</taxon>
    </lineage>
</organism>
<keyword evidence="8 11" id="KW-0675">Receptor</keyword>
<dbReference type="PANTHER" id="PTHR28097">
    <property type="entry name" value="PHEROMONE A FACTOR RECEPTOR"/>
    <property type="match status" value="1"/>
</dbReference>
<feature type="transmembrane region" description="Helical" evidence="10">
    <location>
        <begin position="6"/>
        <end position="23"/>
    </location>
</feature>
<feature type="transmembrane region" description="Helical" evidence="10">
    <location>
        <begin position="111"/>
        <end position="131"/>
    </location>
</feature>
<dbReference type="InterPro" id="IPR001546">
    <property type="entry name" value="GPCR_Pheromne_A_rcpt"/>
</dbReference>
<evidence type="ECO:0000256" key="4">
    <source>
        <dbReference type="ARBA" id="ARBA00022692"/>
    </source>
</evidence>
<evidence type="ECO:0000256" key="5">
    <source>
        <dbReference type="ARBA" id="ARBA00022989"/>
    </source>
</evidence>
<protein>
    <submittedName>
        <fullName evidence="11">Pheromone A receptor-domain-containing protein</fullName>
    </submittedName>
</protein>
<feature type="transmembrane region" description="Helical" evidence="10">
    <location>
        <begin position="203"/>
        <end position="227"/>
    </location>
</feature>
<evidence type="ECO:0000256" key="3">
    <source>
        <dbReference type="ARBA" id="ARBA00022507"/>
    </source>
</evidence>
<comment type="similarity">
    <text evidence="2">Belongs to the G-protein coupled receptor 4 family.</text>
</comment>
<dbReference type="AlphaFoldDB" id="A0A4V2K0P2"/>
<evidence type="ECO:0000256" key="1">
    <source>
        <dbReference type="ARBA" id="ARBA00004141"/>
    </source>
</evidence>
<dbReference type="GO" id="GO:0005886">
    <property type="term" value="C:plasma membrane"/>
    <property type="evidence" value="ECO:0007669"/>
    <property type="project" value="TreeGrafter"/>
</dbReference>
<proteinExistence type="inferred from homology"/>
<dbReference type="CDD" id="cd14966">
    <property type="entry name" value="7tmD_STE3"/>
    <property type="match status" value="1"/>
</dbReference>
<evidence type="ECO:0000256" key="9">
    <source>
        <dbReference type="ARBA" id="ARBA00023224"/>
    </source>
</evidence>
<keyword evidence="4 10" id="KW-0812">Transmembrane</keyword>
<feature type="transmembrane region" description="Helical" evidence="10">
    <location>
        <begin position="264"/>
        <end position="285"/>
    </location>
</feature>
<keyword evidence="9" id="KW-0807">Transducer</keyword>
<reference evidence="11" key="1">
    <citation type="submission" date="2019-01" db="EMBL/GenBank/DDBJ databases">
        <title>Draft genome sequences of three monokaryotic isolates of the white-rot basidiomycete fungus Dichomitus squalens.</title>
        <authorList>
            <consortium name="DOE Joint Genome Institute"/>
            <person name="Lopez S.C."/>
            <person name="Andreopoulos B."/>
            <person name="Pangilinan J."/>
            <person name="Lipzen A."/>
            <person name="Riley R."/>
            <person name="Ahrendt S."/>
            <person name="Ng V."/>
            <person name="Barry K."/>
            <person name="Daum C."/>
            <person name="Grigoriev I.V."/>
            <person name="Hilden K.S."/>
            <person name="Makela M.R."/>
            <person name="de Vries R.P."/>
        </authorList>
    </citation>
    <scope>NUCLEOTIDE SEQUENCE [LARGE SCALE GENOMIC DNA]</scope>
    <source>
        <strain evidence="11">OM18370.1</strain>
    </source>
</reference>
<feature type="transmembrane region" description="Helical" evidence="10">
    <location>
        <begin position="156"/>
        <end position="182"/>
    </location>
</feature>
<dbReference type="PRINTS" id="PR00899">
    <property type="entry name" value="GPCRSTE3"/>
</dbReference>
<dbReference type="InterPro" id="IPR001499">
    <property type="entry name" value="GPCR_STE3"/>
</dbReference>